<reference evidence="2 3" key="1">
    <citation type="journal article" date="2021" name="Sci. Rep.">
        <title>The distribution of antibiotic resistance genes in chicken gut microbiota commensals.</title>
        <authorList>
            <person name="Juricova H."/>
            <person name="Matiasovicova J."/>
            <person name="Kubasova T."/>
            <person name="Cejkova D."/>
            <person name="Rychlik I."/>
        </authorList>
    </citation>
    <scope>NUCLEOTIDE SEQUENCE [LARGE SCALE GENOMIC DNA]</scope>
    <source>
        <strain evidence="2 3">An421</strain>
    </source>
</reference>
<feature type="transmembrane region" description="Helical" evidence="1">
    <location>
        <begin position="20"/>
        <end position="49"/>
    </location>
</feature>
<keyword evidence="3" id="KW-1185">Reference proteome</keyword>
<gene>
    <name evidence="2" type="ORF">H6D15_14765</name>
</gene>
<sequence>MDKKENQDTMTKAGCGFAVFAAVFILLCSINPFVTIGIFWFLAILVLCIY</sequence>
<evidence type="ECO:0000313" key="2">
    <source>
        <dbReference type="EMBL" id="MBM6858839.1"/>
    </source>
</evidence>
<comment type="caution">
    <text evidence="2">The sequence shown here is derived from an EMBL/GenBank/DDBJ whole genome shotgun (WGS) entry which is preliminary data.</text>
</comment>
<evidence type="ECO:0000256" key="1">
    <source>
        <dbReference type="SAM" id="Phobius"/>
    </source>
</evidence>
<keyword evidence="1" id="KW-1133">Transmembrane helix</keyword>
<dbReference type="EMBL" id="JACJMO010000047">
    <property type="protein sequence ID" value="MBM6858839.1"/>
    <property type="molecule type" value="Genomic_DNA"/>
</dbReference>
<organism evidence="2 3">
    <name type="scientific">Caecibacteroides pullorum</name>
    <dbReference type="NCBI Taxonomy" id="2725562"/>
    <lineage>
        <taxon>Bacteria</taxon>
        <taxon>Pseudomonadati</taxon>
        <taxon>Bacteroidota</taxon>
        <taxon>Bacteroidia</taxon>
        <taxon>Bacteroidales</taxon>
        <taxon>Bacteroidaceae</taxon>
        <taxon>Caecibacteroides</taxon>
    </lineage>
</organism>
<dbReference type="RefSeq" id="WP_204973398.1">
    <property type="nucleotide sequence ID" value="NZ_JAAZTS010000046.1"/>
</dbReference>
<dbReference type="AlphaFoldDB" id="A0AA40ZX14"/>
<evidence type="ECO:0000313" key="3">
    <source>
        <dbReference type="Proteomes" id="UP000698924"/>
    </source>
</evidence>
<accession>A0AA40ZX14</accession>
<protein>
    <submittedName>
        <fullName evidence="2">Uncharacterized protein</fullName>
    </submittedName>
</protein>
<keyword evidence="1" id="KW-0812">Transmembrane</keyword>
<dbReference type="Proteomes" id="UP000698924">
    <property type="component" value="Unassembled WGS sequence"/>
</dbReference>
<proteinExistence type="predicted"/>
<name>A0AA40ZX14_9BACT</name>
<keyword evidence="1" id="KW-0472">Membrane</keyword>